<comment type="caution">
    <text evidence="6">The sequence shown here is derived from an EMBL/GenBank/DDBJ whole genome shotgun (WGS) entry which is preliminary data.</text>
</comment>
<evidence type="ECO:0000256" key="3">
    <source>
        <dbReference type="ARBA" id="ARBA00022833"/>
    </source>
</evidence>
<dbReference type="SMART" id="SM00547">
    <property type="entry name" value="ZnF_RBZ"/>
    <property type="match status" value="1"/>
</dbReference>
<protein>
    <recommendedName>
        <fullName evidence="5">RanBP2-type domain-containing protein</fullName>
    </recommendedName>
</protein>
<sequence length="72" mass="7936">MPAEIAATNVVHPKITTAMVPAGIMASNSGYACDAIPGWKNGDWICNRYGCDMHNYANRMECLKCQTPRDFL</sequence>
<dbReference type="GO" id="GO:0008270">
    <property type="term" value="F:zinc ion binding"/>
    <property type="evidence" value="ECO:0007669"/>
    <property type="project" value="UniProtKB-KW"/>
</dbReference>
<feature type="domain" description="RanBP2-type" evidence="5">
    <location>
        <begin position="40"/>
        <end position="71"/>
    </location>
</feature>
<evidence type="ECO:0000256" key="2">
    <source>
        <dbReference type="ARBA" id="ARBA00022771"/>
    </source>
</evidence>
<gene>
    <name evidence="6" type="ORF">PHJA_001042000</name>
</gene>
<proteinExistence type="predicted"/>
<dbReference type="SUPFAM" id="SSF90209">
    <property type="entry name" value="Ran binding protein zinc finger-like"/>
    <property type="match status" value="1"/>
</dbReference>
<evidence type="ECO:0000313" key="6">
    <source>
        <dbReference type="EMBL" id="GFP88983.1"/>
    </source>
</evidence>
<dbReference type="OrthoDB" id="448399at2759"/>
<dbReference type="PROSITE" id="PS01358">
    <property type="entry name" value="ZF_RANBP2_1"/>
    <property type="match status" value="1"/>
</dbReference>
<evidence type="ECO:0000313" key="7">
    <source>
        <dbReference type="Proteomes" id="UP000653305"/>
    </source>
</evidence>
<keyword evidence="7" id="KW-1185">Reference proteome</keyword>
<organism evidence="6 7">
    <name type="scientific">Phtheirospermum japonicum</name>
    <dbReference type="NCBI Taxonomy" id="374723"/>
    <lineage>
        <taxon>Eukaryota</taxon>
        <taxon>Viridiplantae</taxon>
        <taxon>Streptophyta</taxon>
        <taxon>Embryophyta</taxon>
        <taxon>Tracheophyta</taxon>
        <taxon>Spermatophyta</taxon>
        <taxon>Magnoliopsida</taxon>
        <taxon>eudicotyledons</taxon>
        <taxon>Gunneridae</taxon>
        <taxon>Pentapetalae</taxon>
        <taxon>asterids</taxon>
        <taxon>lamiids</taxon>
        <taxon>Lamiales</taxon>
        <taxon>Orobanchaceae</taxon>
        <taxon>Orobanchaceae incertae sedis</taxon>
        <taxon>Phtheirospermum</taxon>
    </lineage>
</organism>
<dbReference type="InterPro" id="IPR036443">
    <property type="entry name" value="Znf_RanBP2_sf"/>
</dbReference>
<dbReference type="PROSITE" id="PS50199">
    <property type="entry name" value="ZF_RANBP2_2"/>
    <property type="match status" value="1"/>
</dbReference>
<dbReference type="Gene3D" id="4.10.1060.10">
    <property type="entry name" value="Zinc finger, RanBP2-type"/>
    <property type="match status" value="1"/>
</dbReference>
<accession>A0A830BYT8</accession>
<dbReference type="InterPro" id="IPR001876">
    <property type="entry name" value="Znf_RanBP2"/>
</dbReference>
<dbReference type="EMBL" id="BMAC01000177">
    <property type="protein sequence ID" value="GFP88983.1"/>
    <property type="molecule type" value="Genomic_DNA"/>
</dbReference>
<keyword evidence="2 4" id="KW-0863">Zinc-finger</keyword>
<dbReference type="AlphaFoldDB" id="A0A830BYT8"/>
<keyword evidence="1" id="KW-0479">Metal-binding</keyword>
<evidence type="ECO:0000256" key="4">
    <source>
        <dbReference type="PROSITE-ProRule" id="PRU00322"/>
    </source>
</evidence>
<keyword evidence="3" id="KW-0862">Zinc</keyword>
<dbReference type="Pfam" id="PF00641">
    <property type="entry name" value="Zn_ribbon_RanBP"/>
    <property type="match status" value="1"/>
</dbReference>
<evidence type="ECO:0000256" key="1">
    <source>
        <dbReference type="ARBA" id="ARBA00022723"/>
    </source>
</evidence>
<evidence type="ECO:0000259" key="5">
    <source>
        <dbReference type="PROSITE" id="PS50199"/>
    </source>
</evidence>
<name>A0A830BYT8_9LAMI</name>
<reference evidence="6" key="1">
    <citation type="submission" date="2020-07" db="EMBL/GenBank/DDBJ databases">
        <title>Ethylene signaling mediates host invasion by parasitic plants.</title>
        <authorList>
            <person name="Yoshida S."/>
        </authorList>
    </citation>
    <scope>NUCLEOTIDE SEQUENCE</scope>
    <source>
        <strain evidence="6">Okayama</strain>
    </source>
</reference>
<dbReference type="Proteomes" id="UP000653305">
    <property type="component" value="Unassembled WGS sequence"/>
</dbReference>